<dbReference type="STRING" id="1125847.NT26_0987"/>
<dbReference type="EMBL" id="FO082820">
    <property type="protein sequence ID" value="CCF18711.1"/>
    <property type="molecule type" value="Genomic_DNA"/>
</dbReference>
<dbReference type="RefSeq" id="WP_052637673.1">
    <property type="nucleotide sequence ID" value="NZ_FO082820.1"/>
</dbReference>
<organism evidence="1 2">
    <name type="scientific">Pseudorhizobium banfieldiae</name>
    <dbReference type="NCBI Taxonomy" id="1125847"/>
    <lineage>
        <taxon>Bacteria</taxon>
        <taxon>Pseudomonadati</taxon>
        <taxon>Pseudomonadota</taxon>
        <taxon>Alphaproteobacteria</taxon>
        <taxon>Hyphomicrobiales</taxon>
        <taxon>Rhizobiaceae</taxon>
        <taxon>Rhizobium/Agrobacterium group</taxon>
        <taxon>Pseudorhizobium</taxon>
    </lineage>
</organism>
<evidence type="ECO:0000313" key="2">
    <source>
        <dbReference type="Proteomes" id="UP000010792"/>
    </source>
</evidence>
<keyword evidence="2" id="KW-1185">Reference proteome</keyword>
<reference evidence="1 2" key="1">
    <citation type="journal article" date="2013" name="Genome Biol. Evol.">
        <title>Life in an arsenic-containing gold mine: genome and physiology of the autotrophic arsenite-oxidizing bacterium rhizobium sp. NT-26.</title>
        <authorList>
            <person name="Andres J."/>
            <person name="Arsene-Ploetze F."/>
            <person name="Barbe V."/>
            <person name="Brochier-Armanet C."/>
            <person name="Cleiss-Arnold J."/>
            <person name="Coppee J.Y."/>
            <person name="Dillies M.A."/>
            <person name="Geist"/>
            <person name="L"/>
            <person name="Joublin A."/>
            <person name="Koechler S."/>
            <person name="Lassalle F."/>
            <person name="Marchal M."/>
            <person name="Medigue C."/>
            <person name="Muller D."/>
            <person name="Nesme X."/>
            <person name="Plewniak F."/>
            <person name="Proux C."/>
            <person name="Ramirez-Bahena M.H."/>
            <person name="Schenowitz C."/>
            <person name="Sismeiro O."/>
            <person name="Vallenet D."/>
            <person name="Santini J.M."/>
            <person name="Bertin P.N."/>
        </authorList>
    </citation>
    <scope>NUCLEOTIDE SEQUENCE [LARGE SCALE GENOMIC DNA]</scope>
    <source>
        <strain evidence="1 2">NT-26</strain>
    </source>
</reference>
<accession>L0ND38</accession>
<dbReference type="AlphaFoldDB" id="L0ND38"/>
<dbReference type="OrthoDB" id="9964150at2"/>
<sequence>MGAVDAWNKWWEGIGHVARGNRDVARTREAFEAGYISALEDVASGRERLSFRSDDQRERMTNRE</sequence>
<dbReference type="Proteomes" id="UP000010792">
    <property type="component" value="Chromosome"/>
</dbReference>
<proteinExistence type="predicted"/>
<protein>
    <submittedName>
        <fullName evidence="1">Uncharacterized protein</fullName>
    </submittedName>
</protein>
<dbReference type="KEGG" id="rht:NT26_0987"/>
<evidence type="ECO:0000313" key="1">
    <source>
        <dbReference type="EMBL" id="CCF18711.1"/>
    </source>
</evidence>
<name>L0ND38_9HYPH</name>
<gene>
    <name evidence="1" type="ORF">NT26_0987</name>
</gene>